<evidence type="ECO:0000313" key="5">
    <source>
        <dbReference type="RefSeq" id="XP_035430480.2"/>
    </source>
</evidence>
<dbReference type="OrthoDB" id="7477768at2759"/>
<keyword evidence="2" id="KW-0472">Membrane</keyword>
<evidence type="ECO:0000256" key="3">
    <source>
        <dbReference type="SAM" id="SignalP"/>
    </source>
</evidence>
<keyword evidence="2" id="KW-1133">Transmembrane helix</keyword>
<evidence type="ECO:0000313" key="4">
    <source>
        <dbReference type="Proteomes" id="UP000829999"/>
    </source>
</evidence>
<organism evidence="4 5">
    <name type="scientific">Spodoptera frugiperda</name>
    <name type="common">Fall armyworm</name>
    <dbReference type="NCBI Taxonomy" id="7108"/>
    <lineage>
        <taxon>Eukaryota</taxon>
        <taxon>Metazoa</taxon>
        <taxon>Ecdysozoa</taxon>
        <taxon>Arthropoda</taxon>
        <taxon>Hexapoda</taxon>
        <taxon>Insecta</taxon>
        <taxon>Pterygota</taxon>
        <taxon>Neoptera</taxon>
        <taxon>Endopterygota</taxon>
        <taxon>Lepidoptera</taxon>
        <taxon>Glossata</taxon>
        <taxon>Ditrysia</taxon>
        <taxon>Noctuoidea</taxon>
        <taxon>Noctuidae</taxon>
        <taxon>Amphipyrinae</taxon>
        <taxon>Spodoptera</taxon>
    </lineage>
</organism>
<dbReference type="RefSeq" id="XP_035430480.2">
    <property type="nucleotide sequence ID" value="XM_035574587.2"/>
</dbReference>
<feature type="transmembrane region" description="Helical" evidence="2">
    <location>
        <begin position="731"/>
        <end position="751"/>
    </location>
</feature>
<feature type="compositionally biased region" description="Polar residues" evidence="1">
    <location>
        <begin position="1050"/>
        <end position="1065"/>
    </location>
</feature>
<protein>
    <submittedName>
        <fullName evidence="5">Uncharacterized protein LOC118262916</fullName>
    </submittedName>
</protein>
<gene>
    <name evidence="5" type="primary">LOC118262916</name>
</gene>
<feature type="chain" id="PRO_5040190156" evidence="3">
    <location>
        <begin position="21"/>
        <end position="1090"/>
    </location>
</feature>
<dbReference type="GeneID" id="118262916"/>
<evidence type="ECO:0000256" key="2">
    <source>
        <dbReference type="SAM" id="Phobius"/>
    </source>
</evidence>
<reference evidence="5" key="1">
    <citation type="submission" date="2025-08" db="UniProtKB">
        <authorList>
            <consortium name="RefSeq"/>
        </authorList>
    </citation>
    <scope>IDENTIFICATION</scope>
    <source>
        <tissue evidence="5">Whole larval tissue</tissue>
    </source>
</reference>
<feature type="compositionally biased region" description="Polar residues" evidence="1">
    <location>
        <begin position="544"/>
        <end position="557"/>
    </location>
</feature>
<feature type="region of interest" description="Disordered" evidence="1">
    <location>
        <begin position="535"/>
        <end position="560"/>
    </location>
</feature>
<keyword evidence="2" id="KW-0812">Transmembrane</keyword>
<dbReference type="AlphaFoldDB" id="A0A9R0CVC0"/>
<keyword evidence="3" id="KW-0732">Signal</keyword>
<feature type="signal peptide" evidence="3">
    <location>
        <begin position="1"/>
        <end position="20"/>
    </location>
</feature>
<keyword evidence="4" id="KW-1185">Reference proteome</keyword>
<feature type="region of interest" description="Disordered" evidence="1">
    <location>
        <begin position="142"/>
        <end position="173"/>
    </location>
</feature>
<evidence type="ECO:0000256" key="1">
    <source>
        <dbReference type="SAM" id="MobiDB-lite"/>
    </source>
</evidence>
<proteinExistence type="predicted"/>
<name>A0A9R0CVC0_SPOFR</name>
<accession>A0A9R0CVC0</accession>
<sequence>MSYIWKALLVILVFVKQAELALTLRKFVHQKDMSEHCRRRVMPSVFLGKQVVDAYSQIMHFSRLELPYSCFIGVRTESGSNIILVIQLVSNKTLIESCRKNKNQLLVYELGETFGGYWGAMPHGVMDMQPKEDERLYTIKTTQPTTTTKQKTRIHTPPPTTSTTESEDIKKTEKQPDDYVVEIPLVNVSFKLVPGQLPPKTIFDTEEIFDKMFDVKPWPNVTYKTTVLPLLQFSLEDNDTGGALRTPVAVEPEPPQFQFDFNSDLFTPDYRLSYPVFNLPTKRPQHKYYDNHRLDFKKNKMLLAEKQSLFLKTSLPKFQYPTFVSRARDIFTSHHRTSQSTLNKEQAPESWDAVNAILKNLNRAEYVDGKARVDENLENLLQGLAKIGTNETGSVPNVSSDHPTTASWHSTTQYKTDAITWRQPSATYRTNYLDDEVEDTATTQISSSNIDGSTEILLPALDLDTVVLNVTQLENNEPSSLIESATSIAGVNDTSTPLSTTSIERPLTLLDHESFENMVHAASLMAVALNQSVTPREDVDTRGDNATVSTPSSATPQQRKKRYIHAIPIEHVKPHYLPVKMEIPTSTPYSDKISNAQEFQRLIELQDDEIHDRVALRYLRQYVGPVLFNICDYDEASARHVYLFNSSRLVLAISNFTLDRMTVVVTPARTLLSSDAQCPSSNLECQVSGARVCIDSLSACDGVPNCGSYDIYDEDRLTCGRSAGLQHNVCLAAITFLAVLLTLLYIVHYWLKRCVPRVSDAFFIYTDAAENVLYLDPIMRSPHDTDGPKEFYRGGDIHYDMECRDMEIKRKSVSPYIMRFLRLFRWRRKSKGDATPTKKESEFDLDRPRIYSYGEVELNKLGVPEFTDMAVQTGSSLIDSGSLVVNVSDSIKSPEFDSEMEDIVTFYEGKRRSTDINFVEDRMSTERESEELSILDFFKRARSVSVDMPPYRDESGSDYLTQLSPEREEEEEIQSLDYGPSVVVPENVISVNTDISEKNVEHANVQKKLRFEEIKASQSENVKDEEAVHERGRRRSVVYGSGKNLHSDQSDSGGQIEEPSTSTSKKAYFWGSSKNKPKKPPKKKTQLLKF</sequence>
<feature type="compositionally biased region" description="Basic residues" evidence="1">
    <location>
        <begin position="1075"/>
        <end position="1090"/>
    </location>
</feature>
<feature type="compositionally biased region" description="Basic and acidic residues" evidence="1">
    <location>
        <begin position="1018"/>
        <end position="1030"/>
    </location>
</feature>
<feature type="region of interest" description="Disordered" evidence="1">
    <location>
        <begin position="1018"/>
        <end position="1090"/>
    </location>
</feature>
<dbReference type="Proteomes" id="UP000829999">
    <property type="component" value="Chromosome 12"/>
</dbReference>